<evidence type="ECO:0000313" key="8">
    <source>
        <dbReference type="Proteomes" id="UP000813385"/>
    </source>
</evidence>
<evidence type="ECO:0000256" key="3">
    <source>
        <dbReference type="ARBA" id="ARBA00023140"/>
    </source>
</evidence>
<dbReference type="EMBL" id="JAGPXD010000007">
    <property type="protein sequence ID" value="KAH7347182.1"/>
    <property type="molecule type" value="Genomic_DNA"/>
</dbReference>
<keyword evidence="5" id="KW-0175">Coiled coil</keyword>
<reference evidence="7" key="1">
    <citation type="journal article" date="2021" name="Nat. Commun.">
        <title>Genetic determinants of endophytism in the Arabidopsis root mycobiome.</title>
        <authorList>
            <person name="Mesny F."/>
            <person name="Miyauchi S."/>
            <person name="Thiergart T."/>
            <person name="Pickel B."/>
            <person name="Atanasova L."/>
            <person name="Karlsson M."/>
            <person name="Huettel B."/>
            <person name="Barry K.W."/>
            <person name="Haridas S."/>
            <person name="Chen C."/>
            <person name="Bauer D."/>
            <person name="Andreopoulos W."/>
            <person name="Pangilinan J."/>
            <person name="LaButti K."/>
            <person name="Riley R."/>
            <person name="Lipzen A."/>
            <person name="Clum A."/>
            <person name="Drula E."/>
            <person name="Henrissat B."/>
            <person name="Kohler A."/>
            <person name="Grigoriev I.V."/>
            <person name="Martin F.M."/>
            <person name="Hacquard S."/>
        </authorList>
    </citation>
    <scope>NUCLEOTIDE SEQUENCE</scope>
    <source>
        <strain evidence="7">MPI-CAGE-AT-0016</strain>
    </source>
</reference>
<evidence type="ECO:0000256" key="2">
    <source>
        <dbReference type="ARBA" id="ARBA00023136"/>
    </source>
</evidence>
<keyword evidence="6" id="KW-0812">Transmembrane</keyword>
<comment type="caution">
    <text evidence="7">The sequence shown here is derived from an EMBL/GenBank/DDBJ whole genome shotgun (WGS) entry which is preliminary data.</text>
</comment>
<dbReference type="InterPro" id="IPR008733">
    <property type="entry name" value="PEX11"/>
</dbReference>
<organism evidence="7 8">
    <name type="scientific">Plectosphaerella cucumerina</name>
    <dbReference type="NCBI Taxonomy" id="40658"/>
    <lineage>
        <taxon>Eukaryota</taxon>
        <taxon>Fungi</taxon>
        <taxon>Dikarya</taxon>
        <taxon>Ascomycota</taxon>
        <taxon>Pezizomycotina</taxon>
        <taxon>Sordariomycetes</taxon>
        <taxon>Hypocreomycetidae</taxon>
        <taxon>Glomerellales</taxon>
        <taxon>Plectosphaerellaceae</taxon>
        <taxon>Plectosphaerella</taxon>
    </lineage>
</organism>
<sequence length="279" mass="31075">MSRTFEQAHAFGTDLFGLERFLRGLHSCLIIFQSYPALLALIAPLFTIPAASVKPAYAVIAPLKDQVNVTRRYIRTFKFLDSYALAYGLVTDTAVPKSLETFLDIFYGTFMGTFGMLETITLPDISGVPGLSIFGPEKTIYLNIEAQRLWLFGLVCSVLSNGIKLIKLFAYSSVPSGEAFNVTEKKVANGKEEELNAERERLKKIVDQRKQHRAAVKAKARVLMRKMLADSLDMIIPLGSLGWYVSEPGVVGSVMLVTSVLTSLDTWEKCRVLVEKKHQ</sequence>
<feature type="coiled-coil region" evidence="5">
    <location>
        <begin position="185"/>
        <end position="215"/>
    </location>
</feature>
<evidence type="ECO:0000256" key="4">
    <source>
        <dbReference type="ARBA" id="ARBA00046271"/>
    </source>
</evidence>
<keyword evidence="6" id="KW-1133">Transmembrane helix</keyword>
<evidence type="ECO:0000256" key="1">
    <source>
        <dbReference type="ARBA" id="ARBA00022593"/>
    </source>
</evidence>
<dbReference type="GO" id="GO:0016559">
    <property type="term" value="P:peroxisome fission"/>
    <property type="evidence" value="ECO:0007669"/>
    <property type="project" value="InterPro"/>
</dbReference>
<proteinExistence type="predicted"/>
<dbReference type="PANTHER" id="PTHR12652">
    <property type="entry name" value="PEROXISOMAL BIOGENESIS FACTOR 11"/>
    <property type="match status" value="1"/>
</dbReference>
<keyword evidence="1" id="KW-0962">Peroxisome biogenesis</keyword>
<feature type="transmembrane region" description="Helical" evidence="6">
    <location>
        <begin position="24"/>
        <end position="46"/>
    </location>
</feature>
<dbReference type="AlphaFoldDB" id="A0A8K0T3M3"/>
<keyword evidence="3" id="KW-0576">Peroxisome</keyword>
<keyword evidence="2 6" id="KW-0472">Membrane</keyword>
<comment type="subcellular location">
    <subcellularLocation>
        <location evidence="4">Peroxisome membrane</location>
    </subcellularLocation>
</comment>
<evidence type="ECO:0000256" key="6">
    <source>
        <dbReference type="SAM" id="Phobius"/>
    </source>
</evidence>
<dbReference type="PANTHER" id="PTHR12652:SF23">
    <property type="entry name" value="MICROBODY (PEROXISOME) PROLIFERATION PROTEIN PEROXIN 11B (EUROFUNG)"/>
    <property type="match status" value="1"/>
</dbReference>
<dbReference type="Pfam" id="PF05648">
    <property type="entry name" value="PEX11"/>
    <property type="match status" value="1"/>
</dbReference>
<dbReference type="OrthoDB" id="3636394at2759"/>
<evidence type="ECO:0000313" key="7">
    <source>
        <dbReference type="EMBL" id="KAH7347182.1"/>
    </source>
</evidence>
<name>A0A8K0T3M3_9PEZI</name>
<evidence type="ECO:0000256" key="5">
    <source>
        <dbReference type="SAM" id="Coils"/>
    </source>
</evidence>
<dbReference type="GO" id="GO:0005778">
    <property type="term" value="C:peroxisomal membrane"/>
    <property type="evidence" value="ECO:0007669"/>
    <property type="project" value="UniProtKB-SubCell"/>
</dbReference>
<keyword evidence="8" id="KW-1185">Reference proteome</keyword>
<dbReference type="Proteomes" id="UP000813385">
    <property type="component" value="Unassembled WGS sequence"/>
</dbReference>
<protein>
    <submittedName>
        <fullName evidence="7">Peroxisomal biogenesis factor 11-domain-containing protein</fullName>
    </submittedName>
</protein>
<gene>
    <name evidence="7" type="ORF">B0T11DRAFT_343403</name>
</gene>
<accession>A0A8K0T3M3</accession>